<proteinExistence type="inferred from homology"/>
<dbReference type="InterPro" id="IPR038765">
    <property type="entry name" value="Papain-like_cys_pep_sf"/>
</dbReference>
<dbReference type="Pfam" id="PF00797">
    <property type="entry name" value="Acetyltransf_2"/>
    <property type="match status" value="1"/>
</dbReference>
<dbReference type="InterPro" id="IPR053710">
    <property type="entry name" value="Arylamine_NAT_domain_sf"/>
</dbReference>
<accession>A0AAX0QXK9</accession>
<protein>
    <submittedName>
        <fullName evidence="3">Arylamine N-acetyltransferase</fullName>
    </submittedName>
</protein>
<dbReference type="SUPFAM" id="SSF54001">
    <property type="entry name" value="Cysteine proteinases"/>
    <property type="match status" value="1"/>
</dbReference>
<evidence type="ECO:0000313" key="4">
    <source>
        <dbReference type="EMBL" id="RIZ53148.1"/>
    </source>
</evidence>
<reference evidence="4 6" key="2">
    <citation type="submission" date="2017-06" db="EMBL/GenBank/DDBJ databases">
        <title>Identification of a new gene, sdsY, involved in staphylococcal internalization in non-professional phagocytic cells (NPPCs).</title>
        <authorList>
            <person name="Maali Y."/>
            <person name="Martins-Simoes P."/>
            <person name="Trouillet-Assant S."/>
            <person name="Laurent F."/>
            <person name="Diot A."/>
            <person name="Verhoeven P."/>
            <person name="Bouvard D."/>
            <person name="Vandenesch F."/>
            <person name="Bes M."/>
        </authorList>
    </citation>
    <scope>NUCLEOTIDE SEQUENCE [LARGE SCALE GENOMIC DNA]</scope>
    <source>
        <strain evidence="4 6">Heidy</strain>
    </source>
</reference>
<gene>
    <name evidence="3" type="ORF">B5C07_01245</name>
    <name evidence="4" type="ORF">CDL68_07830</name>
</gene>
<dbReference type="AlphaFoldDB" id="A0AAX0QXK9"/>
<dbReference type="Proteomes" id="UP000217473">
    <property type="component" value="Unassembled WGS sequence"/>
</dbReference>
<evidence type="ECO:0000313" key="5">
    <source>
        <dbReference type="Proteomes" id="UP000217473"/>
    </source>
</evidence>
<dbReference type="GO" id="GO:0016407">
    <property type="term" value="F:acetyltransferase activity"/>
    <property type="evidence" value="ECO:0007669"/>
    <property type="project" value="InterPro"/>
</dbReference>
<organism evidence="3 5">
    <name type="scientific">Staphylococcus delphini</name>
    <dbReference type="NCBI Taxonomy" id="53344"/>
    <lineage>
        <taxon>Bacteria</taxon>
        <taxon>Bacillati</taxon>
        <taxon>Bacillota</taxon>
        <taxon>Bacilli</taxon>
        <taxon>Bacillales</taxon>
        <taxon>Staphylococcaceae</taxon>
        <taxon>Staphylococcus</taxon>
        <taxon>Staphylococcus intermedius group</taxon>
    </lineage>
</organism>
<dbReference type="PRINTS" id="PR01543">
    <property type="entry name" value="ANATRNSFRASE"/>
</dbReference>
<dbReference type="Gene3D" id="3.30.2140.20">
    <property type="match status" value="1"/>
</dbReference>
<sequence>MHTQQVDKKLEVDEQKYFHNRVEALDDYTQQFMQHVPFENLDVQNGVEVSTDLDNLYQKIVEENRGGYCYEVNTFFAAYLKEKGFETHFLSATIHTPDGGRSLEDSHMSLAVVINGETYIADVGFGDLPVKAMHVTQDGSDVVKDVNGEYRAIKEDSMIYVQKYIDEAWQTKYEATDQPRTLSFFDDKLEYNQHHPDSVFVRKLIVTKPTTTGRVTMTQDHLTVTDENGKHKTEVTPDNYQQLLQQYFGIDLIVPRLEKKKNNHEGCK</sequence>
<keyword evidence="6" id="KW-1185">Reference proteome</keyword>
<dbReference type="PANTHER" id="PTHR11786">
    <property type="entry name" value="N-HYDROXYARYLAMINE O-ACETYLTRANSFERASE"/>
    <property type="match status" value="1"/>
</dbReference>
<evidence type="ECO:0000256" key="2">
    <source>
        <dbReference type="RuleBase" id="RU003452"/>
    </source>
</evidence>
<dbReference type="EMBL" id="NIPK01000014">
    <property type="protein sequence ID" value="RIZ53148.1"/>
    <property type="molecule type" value="Genomic_DNA"/>
</dbReference>
<evidence type="ECO:0000256" key="1">
    <source>
        <dbReference type="ARBA" id="ARBA00006547"/>
    </source>
</evidence>
<comment type="similarity">
    <text evidence="1 2">Belongs to the arylamine N-acetyltransferase family.</text>
</comment>
<reference evidence="3 5" key="1">
    <citation type="journal article" date="2017" name="PLoS ONE">
        <title>Development of a real-time PCR for detection of Staphylococcus pseudintermedius using a novel automated comparison of whole-genome sequences.</title>
        <authorList>
            <person name="Verstappen K.M."/>
            <person name="Huijbregts L."/>
            <person name="Spaninks M."/>
            <person name="Wagenaar J.A."/>
            <person name="Fluit A.C."/>
            <person name="Duim B."/>
        </authorList>
    </citation>
    <scope>NUCLEOTIDE SEQUENCE [LARGE SCALE GENOMIC DNA]</scope>
    <source>
        <strain evidence="3 5">15S02591-1</strain>
    </source>
</reference>
<dbReference type="InterPro" id="IPR001447">
    <property type="entry name" value="Arylamine_N-AcTrfase"/>
</dbReference>
<dbReference type="PANTHER" id="PTHR11786:SF0">
    <property type="entry name" value="ARYLAMINE N-ACETYLTRANSFERASE 4-RELATED"/>
    <property type="match status" value="1"/>
</dbReference>
<name>A0AAX0QXK9_9STAP</name>
<dbReference type="EMBL" id="MWUR01000001">
    <property type="protein sequence ID" value="PCF52824.1"/>
    <property type="molecule type" value="Genomic_DNA"/>
</dbReference>
<dbReference type="RefSeq" id="WP_096596056.1">
    <property type="nucleotide sequence ID" value="NZ_LR134263.1"/>
</dbReference>
<evidence type="ECO:0000313" key="3">
    <source>
        <dbReference type="EMBL" id="PCF52824.1"/>
    </source>
</evidence>
<evidence type="ECO:0000313" key="6">
    <source>
        <dbReference type="Proteomes" id="UP000266198"/>
    </source>
</evidence>
<dbReference type="Proteomes" id="UP000266198">
    <property type="component" value="Unassembled WGS sequence"/>
</dbReference>
<comment type="caution">
    <text evidence="3">The sequence shown here is derived from an EMBL/GenBank/DDBJ whole genome shotgun (WGS) entry which is preliminary data.</text>
</comment>